<protein>
    <submittedName>
        <fullName evidence="1">Uncharacterized protein</fullName>
    </submittedName>
</protein>
<keyword evidence="2" id="KW-1185">Reference proteome</keyword>
<comment type="caution">
    <text evidence="1">The sequence shown here is derived from an EMBL/GenBank/DDBJ whole genome shotgun (WGS) entry which is preliminary data.</text>
</comment>
<evidence type="ECO:0000313" key="1">
    <source>
        <dbReference type="EMBL" id="KAK1641141.1"/>
    </source>
</evidence>
<accession>A0AAJ0ELJ9</accession>
<dbReference type="AlphaFoldDB" id="A0AAJ0ELJ9"/>
<gene>
    <name evidence="1" type="ORF">BDP81DRAFT_128174</name>
</gene>
<dbReference type="RefSeq" id="XP_060449748.1">
    <property type="nucleotide sequence ID" value="XM_060581699.1"/>
</dbReference>
<name>A0AAJ0ELJ9_9PEZI</name>
<proteinExistence type="predicted"/>
<dbReference type="EMBL" id="JAHMHQ010000003">
    <property type="protein sequence ID" value="KAK1641141.1"/>
    <property type="molecule type" value="Genomic_DNA"/>
</dbReference>
<organism evidence="1 2">
    <name type="scientific">Colletotrichum phormii</name>
    <dbReference type="NCBI Taxonomy" id="359342"/>
    <lineage>
        <taxon>Eukaryota</taxon>
        <taxon>Fungi</taxon>
        <taxon>Dikarya</taxon>
        <taxon>Ascomycota</taxon>
        <taxon>Pezizomycotina</taxon>
        <taxon>Sordariomycetes</taxon>
        <taxon>Hypocreomycetidae</taxon>
        <taxon>Glomerellales</taxon>
        <taxon>Glomerellaceae</taxon>
        <taxon>Colletotrichum</taxon>
        <taxon>Colletotrichum acutatum species complex</taxon>
    </lineage>
</organism>
<evidence type="ECO:0000313" key="2">
    <source>
        <dbReference type="Proteomes" id="UP001243989"/>
    </source>
</evidence>
<sequence length="149" mass="16398">MFPIRHILFTKPALPCLTTVSPESTSEKTFYYTLLRIHQHHLNSPRHRLPIRDPAITPTSTSIFESFGGSASSAPQDNTSGPSLTWGPLLAVFKCCPPSSVQAILDRSHPTTSRTMGHDTGLPHPFLQSTQPGRFHRDPVCLDGCLVLI</sequence>
<dbReference type="GeneID" id="85466561"/>
<reference evidence="1" key="1">
    <citation type="submission" date="2021-06" db="EMBL/GenBank/DDBJ databases">
        <title>Comparative genomics, transcriptomics and evolutionary studies reveal genomic signatures of adaptation to plant cell wall in hemibiotrophic fungi.</title>
        <authorList>
            <consortium name="DOE Joint Genome Institute"/>
            <person name="Baroncelli R."/>
            <person name="Diaz J.F."/>
            <person name="Benocci T."/>
            <person name="Peng M."/>
            <person name="Battaglia E."/>
            <person name="Haridas S."/>
            <person name="Andreopoulos W."/>
            <person name="Labutti K."/>
            <person name="Pangilinan J."/>
            <person name="Floch G.L."/>
            <person name="Makela M.R."/>
            <person name="Henrissat B."/>
            <person name="Grigoriev I.V."/>
            <person name="Crouch J.A."/>
            <person name="De Vries R.P."/>
            <person name="Sukno S.A."/>
            <person name="Thon M.R."/>
        </authorList>
    </citation>
    <scope>NUCLEOTIDE SEQUENCE</scope>
    <source>
        <strain evidence="1">CBS 102054</strain>
    </source>
</reference>
<dbReference type="Proteomes" id="UP001243989">
    <property type="component" value="Unassembled WGS sequence"/>
</dbReference>